<organism evidence="1 2">
    <name type="scientific">Pseudomonas fluorescens</name>
    <dbReference type="NCBI Taxonomy" id="294"/>
    <lineage>
        <taxon>Bacteria</taxon>
        <taxon>Pseudomonadati</taxon>
        <taxon>Pseudomonadota</taxon>
        <taxon>Gammaproteobacteria</taxon>
        <taxon>Pseudomonadales</taxon>
        <taxon>Pseudomonadaceae</taxon>
        <taxon>Pseudomonas</taxon>
    </lineage>
</organism>
<sequence length="186" mass="21182">MTLILMRWASDFDMSKKRENFRVLYAAHPDALIVSGCSRCYNADLDLVASLGLEVLRLEEELYDPQVVFGVRKAHWLLDEHALLDGRHSLVCVYHQFSLLLQTLREAYPNRPLVLYFDQLMLELALAFLTGQGLSLLKVFSLYLEEHSLAIMGRAAFGSGFQWVLLKSNVKPGEAFHIKPQLTLVT</sequence>
<proteinExistence type="predicted"/>
<evidence type="ECO:0000313" key="1">
    <source>
        <dbReference type="EMBL" id="VVP34120.1"/>
    </source>
</evidence>
<dbReference type="OrthoDB" id="7011447at2"/>
<dbReference type="Proteomes" id="UP000385207">
    <property type="component" value="Unassembled WGS sequence"/>
</dbReference>
<name>A0A5E7NC77_PSEFL</name>
<reference evidence="1 2" key="1">
    <citation type="submission" date="2019-09" db="EMBL/GenBank/DDBJ databases">
        <authorList>
            <person name="Chandra G."/>
            <person name="Truman W A."/>
        </authorList>
    </citation>
    <scope>NUCLEOTIDE SEQUENCE [LARGE SCALE GENOMIC DNA]</scope>
    <source>
        <strain evidence="1">PS862</strain>
    </source>
</reference>
<accession>A0A5E7NC77</accession>
<gene>
    <name evidence="1" type="ORF">PS862_04528</name>
</gene>
<dbReference type="AlphaFoldDB" id="A0A5E7NC77"/>
<dbReference type="RefSeq" id="WP_150784802.1">
    <property type="nucleotide sequence ID" value="NZ_CABVII010000023.1"/>
</dbReference>
<dbReference type="EMBL" id="CABVII010000023">
    <property type="protein sequence ID" value="VVP34120.1"/>
    <property type="molecule type" value="Genomic_DNA"/>
</dbReference>
<protein>
    <submittedName>
        <fullName evidence="1">Uncharacterized protein</fullName>
    </submittedName>
</protein>
<evidence type="ECO:0000313" key="2">
    <source>
        <dbReference type="Proteomes" id="UP000385207"/>
    </source>
</evidence>